<feature type="domain" description="Major facilitator superfamily (MFS) profile" evidence="9">
    <location>
        <begin position="1"/>
        <end position="414"/>
    </location>
</feature>
<dbReference type="Proteomes" id="UP000186817">
    <property type="component" value="Unassembled WGS sequence"/>
</dbReference>
<evidence type="ECO:0000256" key="4">
    <source>
        <dbReference type="ARBA" id="ARBA00022989"/>
    </source>
</evidence>
<comment type="similarity">
    <text evidence="6">Belongs to the major facilitator superfamily. Spinster (TC 2.A.1.49) family.</text>
</comment>
<dbReference type="InterPro" id="IPR011701">
    <property type="entry name" value="MFS"/>
</dbReference>
<protein>
    <submittedName>
        <fullName evidence="10">Purine ribonucleoside efflux pump NepI</fullName>
    </submittedName>
</protein>
<evidence type="ECO:0000256" key="3">
    <source>
        <dbReference type="ARBA" id="ARBA00022692"/>
    </source>
</evidence>
<name>A0A1Q9DAI6_SYMMI</name>
<dbReference type="Pfam" id="PF07690">
    <property type="entry name" value="MFS_1"/>
    <property type="match status" value="1"/>
</dbReference>
<feature type="transmembrane region" description="Helical" evidence="8">
    <location>
        <begin position="109"/>
        <end position="134"/>
    </location>
</feature>
<dbReference type="GO" id="GO:0022857">
    <property type="term" value="F:transmembrane transporter activity"/>
    <property type="evidence" value="ECO:0007669"/>
    <property type="project" value="InterPro"/>
</dbReference>
<evidence type="ECO:0000256" key="1">
    <source>
        <dbReference type="ARBA" id="ARBA00004141"/>
    </source>
</evidence>
<comment type="caution">
    <text evidence="10">The sequence shown here is derived from an EMBL/GenBank/DDBJ whole genome shotgun (WGS) entry which is preliminary data.</text>
</comment>
<dbReference type="OrthoDB" id="440755at2759"/>
<feature type="transmembrane region" description="Helical" evidence="8">
    <location>
        <begin position="146"/>
        <end position="170"/>
    </location>
</feature>
<dbReference type="EMBL" id="LSRX01000634">
    <property type="protein sequence ID" value="OLP92129.1"/>
    <property type="molecule type" value="Genomic_DNA"/>
</dbReference>
<dbReference type="PANTHER" id="PTHR23505">
    <property type="entry name" value="SPINSTER"/>
    <property type="match status" value="1"/>
</dbReference>
<dbReference type="Gene3D" id="1.20.1250.20">
    <property type="entry name" value="MFS general substrate transporter like domains"/>
    <property type="match status" value="1"/>
</dbReference>
<dbReference type="OMA" id="RGDINRR"/>
<feature type="transmembrane region" description="Helical" evidence="8">
    <location>
        <begin position="226"/>
        <end position="252"/>
    </location>
</feature>
<dbReference type="SUPFAM" id="SSF103473">
    <property type="entry name" value="MFS general substrate transporter"/>
    <property type="match status" value="1"/>
</dbReference>
<comment type="subcellular location">
    <subcellularLocation>
        <location evidence="1">Membrane</location>
        <topology evidence="1">Multi-pass membrane protein</topology>
    </subcellularLocation>
</comment>
<keyword evidence="4 8" id="KW-1133">Transmembrane helix</keyword>
<keyword evidence="5 8" id="KW-0472">Membrane</keyword>
<proteinExistence type="inferred from homology"/>
<dbReference type="PANTHER" id="PTHR23505:SF79">
    <property type="entry name" value="PROTEIN SPINSTER"/>
    <property type="match status" value="1"/>
</dbReference>
<dbReference type="GO" id="GO:0016020">
    <property type="term" value="C:membrane"/>
    <property type="evidence" value="ECO:0007669"/>
    <property type="project" value="UniProtKB-SubCell"/>
</dbReference>
<dbReference type="InterPro" id="IPR036259">
    <property type="entry name" value="MFS_trans_sf"/>
</dbReference>
<evidence type="ECO:0000256" key="2">
    <source>
        <dbReference type="ARBA" id="ARBA00022448"/>
    </source>
</evidence>
<dbReference type="AlphaFoldDB" id="A0A1Q9DAI6"/>
<sequence>MMLGFVQKSQDPTPKGITMETTGSSEGSCFCLRLPGLLASELRQHRRLFPLAVAQMLLLADQPLLSTNMSTVAHEFGFKGPERDETTLVSICMLVGACGTLANSRAPNFSSLLFCRAAVGAAVGGLLPASFAIIGDMYPAEERPHAIAMLAVISGMGPAIGQGLAGFLGATAGWRAPFALVGAAGLGITLLLFVLQKEPNKIEEADLDEPSNYCTSLCSALARPTVILTCLQGIFGCVPWAVIGTFLADFLATNANMGVPGATTVLFSFGVGCFTGTAIGGKLGQHLYRRDKRLQAWLMGLTVWGGMLPFMFLFSSAGSWGHPVLFYILALAGGILAPIAGSNAKAVLLNTVATRSRGTVFGVYNIMDDLGKGLGPALVSSWVRRLGRRDSFMLGIAFWAPCGLFCVLMTKTITSDDLSARTLPEVPSREAIKFEDESPETAEGSFEGSSLTSQSSTKSKSPDSPSKLTSKRAQTIGHPYRETLSFSDDNS</sequence>
<keyword evidence="2" id="KW-0813">Transport</keyword>
<dbReference type="InterPro" id="IPR020846">
    <property type="entry name" value="MFS_dom"/>
</dbReference>
<dbReference type="PROSITE" id="PS50850">
    <property type="entry name" value="MFS"/>
    <property type="match status" value="1"/>
</dbReference>
<feature type="transmembrane region" description="Helical" evidence="8">
    <location>
        <begin position="320"/>
        <end position="340"/>
    </location>
</feature>
<evidence type="ECO:0000259" key="9">
    <source>
        <dbReference type="PROSITE" id="PS50850"/>
    </source>
</evidence>
<evidence type="ECO:0000313" key="10">
    <source>
        <dbReference type="EMBL" id="OLP92129.1"/>
    </source>
</evidence>
<feature type="transmembrane region" description="Helical" evidence="8">
    <location>
        <begin position="264"/>
        <end position="284"/>
    </location>
</feature>
<evidence type="ECO:0000313" key="11">
    <source>
        <dbReference type="Proteomes" id="UP000186817"/>
    </source>
</evidence>
<gene>
    <name evidence="10" type="primary">nepI</name>
    <name evidence="10" type="ORF">AK812_SmicGene26083</name>
</gene>
<feature type="region of interest" description="Disordered" evidence="7">
    <location>
        <begin position="429"/>
        <end position="491"/>
    </location>
</feature>
<reference evidence="10 11" key="1">
    <citation type="submission" date="2016-02" db="EMBL/GenBank/DDBJ databases">
        <title>Genome analysis of coral dinoflagellate symbionts highlights evolutionary adaptations to a symbiotic lifestyle.</title>
        <authorList>
            <person name="Aranda M."/>
            <person name="Li Y."/>
            <person name="Liew Y.J."/>
            <person name="Baumgarten S."/>
            <person name="Simakov O."/>
            <person name="Wilson M."/>
            <person name="Piel J."/>
            <person name="Ashoor H."/>
            <person name="Bougouffa S."/>
            <person name="Bajic V.B."/>
            <person name="Ryu T."/>
            <person name="Ravasi T."/>
            <person name="Bayer T."/>
            <person name="Micklem G."/>
            <person name="Kim H."/>
            <person name="Bhak J."/>
            <person name="Lajeunesse T.C."/>
            <person name="Voolstra C.R."/>
        </authorList>
    </citation>
    <scope>NUCLEOTIDE SEQUENCE [LARGE SCALE GENOMIC DNA]</scope>
    <source>
        <strain evidence="10 11">CCMP2467</strain>
    </source>
</reference>
<evidence type="ECO:0000256" key="6">
    <source>
        <dbReference type="ARBA" id="ARBA00024338"/>
    </source>
</evidence>
<dbReference type="InterPro" id="IPR044770">
    <property type="entry name" value="MFS_spinster-like"/>
</dbReference>
<feature type="transmembrane region" description="Helical" evidence="8">
    <location>
        <begin position="392"/>
        <end position="410"/>
    </location>
</feature>
<keyword evidence="3 8" id="KW-0812">Transmembrane</keyword>
<keyword evidence="11" id="KW-1185">Reference proteome</keyword>
<feature type="compositionally biased region" description="Low complexity" evidence="7">
    <location>
        <begin position="449"/>
        <end position="468"/>
    </location>
</feature>
<organism evidence="10 11">
    <name type="scientific">Symbiodinium microadriaticum</name>
    <name type="common">Dinoflagellate</name>
    <name type="synonym">Zooxanthella microadriatica</name>
    <dbReference type="NCBI Taxonomy" id="2951"/>
    <lineage>
        <taxon>Eukaryota</taxon>
        <taxon>Sar</taxon>
        <taxon>Alveolata</taxon>
        <taxon>Dinophyceae</taxon>
        <taxon>Suessiales</taxon>
        <taxon>Symbiodiniaceae</taxon>
        <taxon>Symbiodinium</taxon>
    </lineage>
</organism>
<feature type="transmembrane region" description="Helical" evidence="8">
    <location>
        <begin position="176"/>
        <end position="195"/>
    </location>
</feature>
<evidence type="ECO:0000256" key="7">
    <source>
        <dbReference type="SAM" id="MobiDB-lite"/>
    </source>
</evidence>
<feature type="region of interest" description="Disordered" evidence="7">
    <location>
        <begin position="1"/>
        <end position="25"/>
    </location>
</feature>
<feature type="transmembrane region" description="Helical" evidence="8">
    <location>
        <begin position="296"/>
        <end position="314"/>
    </location>
</feature>
<accession>A0A1Q9DAI6</accession>
<evidence type="ECO:0000256" key="5">
    <source>
        <dbReference type="ARBA" id="ARBA00023136"/>
    </source>
</evidence>
<evidence type="ECO:0000256" key="8">
    <source>
        <dbReference type="SAM" id="Phobius"/>
    </source>
</evidence>